<dbReference type="Gene3D" id="3.60.15.10">
    <property type="entry name" value="Ribonuclease Z/Hydroxyacylglutathione hydrolase-like"/>
    <property type="match status" value="1"/>
</dbReference>
<evidence type="ECO:0000313" key="6">
    <source>
        <dbReference type="EMBL" id="MBJ3776103.1"/>
    </source>
</evidence>
<dbReference type="InterPro" id="IPR051013">
    <property type="entry name" value="MBL_superfamily_lactonases"/>
</dbReference>
<evidence type="ECO:0000256" key="3">
    <source>
        <dbReference type="ARBA" id="ARBA00022801"/>
    </source>
</evidence>
<dbReference type="CDD" id="cd16277">
    <property type="entry name" value="metallo-hydrolase-like_MBL-fold"/>
    <property type="match status" value="1"/>
</dbReference>
<proteinExistence type="inferred from homology"/>
<keyword evidence="3" id="KW-0378">Hydrolase</keyword>
<accession>A0A934IGN2</accession>
<evidence type="ECO:0000256" key="2">
    <source>
        <dbReference type="ARBA" id="ARBA00022723"/>
    </source>
</evidence>
<feature type="domain" description="Metallo-beta-lactamase" evidence="5">
    <location>
        <begin position="58"/>
        <end position="277"/>
    </location>
</feature>
<name>A0A934IGN2_9HYPH</name>
<dbReference type="InterPro" id="IPR036866">
    <property type="entry name" value="RibonucZ/Hydroxyglut_hydro"/>
</dbReference>
<keyword evidence="2" id="KW-0479">Metal-binding</keyword>
<dbReference type="SMART" id="SM00849">
    <property type="entry name" value="Lactamase_B"/>
    <property type="match status" value="1"/>
</dbReference>
<dbReference type="AlphaFoldDB" id="A0A934IGN2"/>
<gene>
    <name evidence="6" type="ORF">JCR33_10420</name>
</gene>
<evidence type="ECO:0000256" key="4">
    <source>
        <dbReference type="ARBA" id="ARBA00022833"/>
    </source>
</evidence>
<sequence length="299" mass="33590">MKTIDLGRILVDRIVEIDPLLVDPFWFYPMITQETLDRQAAWMGPRFFSAAENRFAISFHSFLIRSGGLNILIDTCNGNHKTRATPAMYWQNQLKLDSYMKNLAALGLTTDDIHIVMCTHLHTDHVGWNTRLENGEWVPTFKNARYIFGREEYDFHVAKQASQPGVPIGHGSFADSVVPVVEAGMVEFVDSDFRLLELDTKVALEPAPGHTPGHCCVALEGDAGQALITADTIHHPIQMREPWLDNVGDLDPAVARATRQAVLGRCADEHLLMLTSHFVEPTAGYVRRDGELFEFDFSE</sequence>
<dbReference type="PANTHER" id="PTHR42978">
    <property type="entry name" value="QUORUM-QUENCHING LACTONASE YTNP-RELATED-RELATED"/>
    <property type="match status" value="1"/>
</dbReference>
<keyword evidence="7" id="KW-1185">Reference proteome</keyword>
<evidence type="ECO:0000256" key="1">
    <source>
        <dbReference type="ARBA" id="ARBA00007749"/>
    </source>
</evidence>
<dbReference type="GO" id="GO:0016787">
    <property type="term" value="F:hydrolase activity"/>
    <property type="evidence" value="ECO:0007669"/>
    <property type="project" value="UniProtKB-KW"/>
</dbReference>
<dbReference type="RefSeq" id="WP_198881985.1">
    <property type="nucleotide sequence ID" value="NZ_JAEKJA010000007.1"/>
</dbReference>
<comment type="similarity">
    <text evidence="1">Belongs to the metallo-beta-lactamase superfamily.</text>
</comment>
<dbReference type="Proteomes" id="UP000609531">
    <property type="component" value="Unassembled WGS sequence"/>
</dbReference>
<dbReference type="PANTHER" id="PTHR42978:SF6">
    <property type="entry name" value="QUORUM-QUENCHING LACTONASE YTNP-RELATED"/>
    <property type="match status" value="1"/>
</dbReference>
<dbReference type="EMBL" id="JAEKJA010000007">
    <property type="protein sequence ID" value="MBJ3776103.1"/>
    <property type="molecule type" value="Genomic_DNA"/>
</dbReference>
<evidence type="ECO:0000313" key="7">
    <source>
        <dbReference type="Proteomes" id="UP000609531"/>
    </source>
</evidence>
<organism evidence="6 7">
    <name type="scientific">Acuticoccus mangrovi</name>
    <dbReference type="NCBI Taxonomy" id="2796142"/>
    <lineage>
        <taxon>Bacteria</taxon>
        <taxon>Pseudomonadati</taxon>
        <taxon>Pseudomonadota</taxon>
        <taxon>Alphaproteobacteria</taxon>
        <taxon>Hyphomicrobiales</taxon>
        <taxon>Amorphaceae</taxon>
        <taxon>Acuticoccus</taxon>
    </lineage>
</organism>
<dbReference type="InterPro" id="IPR001279">
    <property type="entry name" value="Metallo-B-lactamas"/>
</dbReference>
<comment type="caution">
    <text evidence="6">The sequence shown here is derived from an EMBL/GenBank/DDBJ whole genome shotgun (WGS) entry which is preliminary data.</text>
</comment>
<reference evidence="6" key="1">
    <citation type="submission" date="2020-12" db="EMBL/GenBank/DDBJ databases">
        <title>Bacterial taxonomy.</title>
        <authorList>
            <person name="Pan X."/>
        </authorList>
    </citation>
    <scope>NUCLEOTIDE SEQUENCE</scope>
    <source>
        <strain evidence="6">B2012</strain>
    </source>
</reference>
<evidence type="ECO:0000259" key="5">
    <source>
        <dbReference type="SMART" id="SM00849"/>
    </source>
</evidence>
<dbReference type="SUPFAM" id="SSF56281">
    <property type="entry name" value="Metallo-hydrolase/oxidoreductase"/>
    <property type="match status" value="1"/>
</dbReference>
<keyword evidence="4" id="KW-0862">Zinc</keyword>
<protein>
    <submittedName>
        <fullName evidence="6">MBL fold metallo-hydrolase</fullName>
    </submittedName>
</protein>
<dbReference type="GO" id="GO:0046872">
    <property type="term" value="F:metal ion binding"/>
    <property type="evidence" value="ECO:0007669"/>
    <property type="project" value="UniProtKB-KW"/>
</dbReference>
<dbReference type="Pfam" id="PF00753">
    <property type="entry name" value="Lactamase_B"/>
    <property type="match status" value="1"/>
</dbReference>